<dbReference type="InterPro" id="IPR006885">
    <property type="entry name" value="NADH_UbQ_FeS_4_mit-like"/>
</dbReference>
<feature type="coiled-coil region" evidence="1">
    <location>
        <begin position="561"/>
        <end position="588"/>
    </location>
</feature>
<dbReference type="Proteomes" id="UP000028760">
    <property type="component" value="Unassembled WGS sequence"/>
</dbReference>
<evidence type="ECO:0000256" key="1">
    <source>
        <dbReference type="SAM" id="Coils"/>
    </source>
</evidence>
<reference evidence="3" key="1">
    <citation type="submission" date="2013-10" db="EMBL/GenBank/DDBJ databases">
        <authorList>
            <person name="Schartl M."/>
            <person name="Warren W."/>
        </authorList>
    </citation>
    <scope>NUCLEOTIDE SEQUENCE [LARGE SCALE GENOMIC DNA]</scope>
    <source>
        <strain evidence="3">female</strain>
    </source>
</reference>
<dbReference type="PANTHER" id="PTHR12219:SF17">
    <property type="entry name" value="WD REPEAT-CONTAINING PROTEIN 93"/>
    <property type="match status" value="1"/>
</dbReference>
<proteinExistence type="predicted"/>
<accession>A0A096MGP2</accession>
<dbReference type="OMA" id="YSHETES"/>
<protein>
    <recommendedName>
        <fullName evidence="4">WD repeat domain 93</fullName>
    </recommendedName>
</protein>
<keyword evidence="1" id="KW-0175">Coiled coil</keyword>
<dbReference type="AlphaFoldDB" id="A0A096MGP2"/>
<name>A0A096MGP2_POEFO</name>
<evidence type="ECO:0000313" key="2">
    <source>
        <dbReference type="Ensembl" id="ENSPFOP00000030583.1"/>
    </source>
</evidence>
<dbReference type="Pfam" id="PF21030">
    <property type="entry name" value="WDR93"/>
    <property type="match status" value="1"/>
</dbReference>
<dbReference type="eggNOG" id="ENOG502QW2J">
    <property type="taxonomic scope" value="Eukaryota"/>
</dbReference>
<dbReference type="EMBL" id="AYCK01003317">
    <property type="status" value="NOT_ANNOTATED_CDS"/>
    <property type="molecule type" value="Genomic_DNA"/>
</dbReference>
<dbReference type="STRING" id="48698.ENSPFOP00000030583"/>
<keyword evidence="3" id="KW-1185">Reference proteome</keyword>
<dbReference type="Ensembl" id="ENSPFOT00000025889.1">
    <property type="protein sequence ID" value="ENSPFOP00000030583.1"/>
    <property type="gene ID" value="ENSPFOG00000023704.1"/>
</dbReference>
<dbReference type="PANTHER" id="PTHR12219">
    <property type="entry name" value="NADH-UBIQUINONE OXIDOREDUCTASE"/>
    <property type="match status" value="1"/>
</dbReference>
<dbReference type="InterPro" id="IPR049547">
    <property type="entry name" value="WDR93_beta-prop"/>
</dbReference>
<dbReference type="GO" id="GO:0022900">
    <property type="term" value="P:electron transport chain"/>
    <property type="evidence" value="ECO:0007669"/>
    <property type="project" value="InterPro"/>
</dbReference>
<evidence type="ECO:0008006" key="4">
    <source>
        <dbReference type="Google" id="ProtNLM"/>
    </source>
</evidence>
<dbReference type="GeneTree" id="ENSGT00390000009995"/>
<sequence>KFPKTKDTAEMLGAGKEYAKPEPVHVPFLELTDVAQLPENTNCLTCTADGRFLGLAHTQGLSVWCASSFTLVAEWLQPQLELIFIQMIRMAETTSLLGTVDDMGVARVFGFHSDTVHLLSVINAMEDVTVRSIFLTFDLHEGGHYGAASVSCNGVLWLEVYQFPVEQWLKELETVSSQNKDENVTKGSGMKWSPFTLMMKISPPTLPTGKPLDFLTHCLTVDIIRSSGLHKEQSSFSSDAATTKNTHESPSCTQHFLLPCDGPTGDSKANPAGLPVAVAVWWSGSTSLLQYLLQKTPKNKSGRASNYLFILFIFAADVAPVPEMLWPNAKEILCSAVSRCTCLIALGLEDATVYIWNRQSGSPVSVVLVPGETIAFSRIQFVDNWSVPAQDCDIIGTELVGMLVSCKNGAVYMVTAGLGMRSSTIQLFERPKDSRDLPTVAIPVPFLQAVSLIMQRSGKMFLTEAISREIVCYLTLPTSHQTVSLYNPIYTLNAERRALFIRGDQETSDLLDSLNQSQLFVFYFSQSDIIKPHIDCPRQPAAFHHGTLEEICNIYLEQSRAQSVEERNKALEQTWEKMQETASALQRAHRSHKHHKNVNK</sequence>
<reference evidence="2" key="3">
    <citation type="submission" date="2025-09" db="UniProtKB">
        <authorList>
            <consortium name="Ensembl"/>
        </authorList>
    </citation>
    <scope>IDENTIFICATION</scope>
</reference>
<reference evidence="2" key="2">
    <citation type="submission" date="2025-08" db="UniProtKB">
        <authorList>
            <consortium name="Ensembl"/>
        </authorList>
    </citation>
    <scope>IDENTIFICATION</scope>
</reference>
<organism evidence="2 3">
    <name type="scientific">Poecilia formosa</name>
    <name type="common">Amazon molly</name>
    <name type="synonym">Limia formosa</name>
    <dbReference type="NCBI Taxonomy" id="48698"/>
    <lineage>
        <taxon>Eukaryota</taxon>
        <taxon>Metazoa</taxon>
        <taxon>Chordata</taxon>
        <taxon>Craniata</taxon>
        <taxon>Vertebrata</taxon>
        <taxon>Euteleostomi</taxon>
        <taxon>Actinopterygii</taxon>
        <taxon>Neopterygii</taxon>
        <taxon>Teleostei</taxon>
        <taxon>Neoteleostei</taxon>
        <taxon>Acanthomorphata</taxon>
        <taxon>Ovalentaria</taxon>
        <taxon>Atherinomorphae</taxon>
        <taxon>Cyprinodontiformes</taxon>
        <taxon>Poeciliidae</taxon>
        <taxon>Poeciliinae</taxon>
        <taxon>Poecilia</taxon>
    </lineage>
</organism>
<evidence type="ECO:0000313" key="3">
    <source>
        <dbReference type="Proteomes" id="UP000028760"/>
    </source>
</evidence>